<dbReference type="EMBL" id="JAOVZO020000018">
    <property type="protein sequence ID" value="MDC8014024.1"/>
    <property type="molecule type" value="Genomic_DNA"/>
</dbReference>
<dbReference type="Proteomes" id="UP001139971">
    <property type="component" value="Unassembled WGS sequence"/>
</dbReference>
<dbReference type="AlphaFoldDB" id="A0A9X4BLA1"/>
<feature type="signal peptide" evidence="2">
    <location>
        <begin position="1"/>
        <end position="21"/>
    </location>
</feature>
<evidence type="ECO:0000256" key="1">
    <source>
        <dbReference type="SAM" id="Phobius"/>
    </source>
</evidence>
<gene>
    <name evidence="3" type="ORF">OD750_015885</name>
</gene>
<dbReference type="Pfam" id="PF09935">
    <property type="entry name" value="DUF2167"/>
    <property type="match status" value="1"/>
</dbReference>
<dbReference type="RefSeq" id="WP_263541668.1">
    <property type="nucleotide sequence ID" value="NZ_JAOVZO020000018.1"/>
</dbReference>
<protein>
    <submittedName>
        <fullName evidence="3">DUF2167 domain-containing protein</fullName>
    </submittedName>
</protein>
<evidence type="ECO:0000256" key="2">
    <source>
        <dbReference type="SAM" id="SignalP"/>
    </source>
</evidence>
<evidence type="ECO:0000313" key="3">
    <source>
        <dbReference type="EMBL" id="MDC8014024.1"/>
    </source>
</evidence>
<feature type="transmembrane region" description="Helical" evidence="1">
    <location>
        <begin position="272"/>
        <end position="289"/>
    </location>
</feature>
<keyword evidence="1" id="KW-0472">Membrane</keyword>
<proteinExistence type="predicted"/>
<keyword evidence="4" id="KW-1185">Reference proteome</keyword>
<organism evidence="3 4">
    <name type="scientific">Tahibacter soli</name>
    <dbReference type="NCBI Taxonomy" id="2983605"/>
    <lineage>
        <taxon>Bacteria</taxon>
        <taxon>Pseudomonadati</taxon>
        <taxon>Pseudomonadota</taxon>
        <taxon>Gammaproteobacteria</taxon>
        <taxon>Lysobacterales</taxon>
        <taxon>Rhodanobacteraceae</taxon>
        <taxon>Tahibacter</taxon>
    </lineage>
</organism>
<keyword evidence="1" id="KW-0812">Transmembrane</keyword>
<reference evidence="3" key="1">
    <citation type="submission" date="2023-02" db="EMBL/GenBank/DDBJ databases">
        <title>Tahibacter soli sp. nov. isolated from soil.</title>
        <authorList>
            <person name="Baek J.H."/>
            <person name="Lee J.K."/>
            <person name="Choi D.G."/>
            <person name="Jeon C.O."/>
        </authorList>
    </citation>
    <scope>NUCLEOTIDE SEQUENCE</scope>
    <source>
        <strain evidence="3">BL</strain>
    </source>
</reference>
<feature type="chain" id="PRO_5041000160" evidence="2">
    <location>
        <begin position="22"/>
        <end position="293"/>
    </location>
</feature>
<dbReference type="InterPro" id="IPR018682">
    <property type="entry name" value="DUF2167_membr"/>
</dbReference>
<evidence type="ECO:0000313" key="4">
    <source>
        <dbReference type="Proteomes" id="UP001139971"/>
    </source>
</evidence>
<name>A0A9X4BLA1_9GAMM</name>
<sequence length="293" mass="31407">MDLFRSLVMAAALACAGTAHAQALAERADVKAFLEGLHFQSGTVTVPEAHATLKLAPEYRYLGAADAQKVLEQLWGNPPDADVLGMLLPGGEKALVSEKSWAVVLTREDEGHVSDADASSTDYDKMLKEMQAATRDSNAERKKQGYPTVDLVGWAAKPHYDQASSKIYWAKELKFEGTDSNTLNYDIRVLGRSGYLSLNAIAPVSELATVETGMQRVLAMTEFDEGYRYADFNPSTDKMAAYGVAALVGGALASKAGLFAKLLALLVAGKKFVGIAVVGLIALVGKLFGRKKD</sequence>
<keyword evidence="2" id="KW-0732">Signal</keyword>
<accession>A0A9X4BLA1</accession>
<keyword evidence="1" id="KW-1133">Transmembrane helix</keyword>
<comment type="caution">
    <text evidence="3">The sequence shown here is derived from an EMBL/GenBank/DDBJ whole genome shotgun (WGS) entry which is preliminary data.</text>
</comment>